<gene>
    <name evidence="1" type="ORF">DBRI00130_LOCUS26969</name>
</gene>
<protein>
    <recommendedName>
        <fullName evidence="2">NAD(P)(+)--arginine ADP-ribosyltransferase</fullName>
    </recommendedName>
</protein>
<dbReference type="SUPFAM" id="SSF56399">
    <property type="entry name" value="ADP-ribosylation"/>
    <property type="match status" value="1"/>
</dbReference>
<name>A0A7S4W7G5_9STRA</name>
<organism evidence="1">
    <name type="scientific">Ditylum brightwellii</name>
    <dbReference type="NCBI Taxonomy" id="49249"/>
    <lineage>
        <taxon>Eukaryota</taxon>
        <taxon>Sar</taxon>
        <taxon>Stramenopiles</taxon>
        <taxon>Ochrophyta</taxon>
        <taxon>Bacillariophyta</taxon>
        <taxon>Mediophyceae</taxon>
        <taxon>Lithodesmiophycidae</taxon>
        <taxon>Lithodesmiales</taxon>
        <taxon>Lithodesmiaceae</taxon>
        <taxon>Ditylum</taxon>
    </lineage>
</organism>
<evidence type="ECO:0008006" key="2">
    <source>
        <dbReference type="Google" id="ProtNLM"/>
    </source>
</evidence>
<evidence type="ECO:0000313" key="1">
    <source>
        <dbReference type="EMBL" id="CAE4630188.1"/>
    </source>
</evidence>
<dbReference type="EMBL" id="HBNS01034474">
    <property type="protein sequence ID" value="CAE4630188.1"/>
    <property type="molecule type" value="Transcribed_RNA"/>
</dbReference>
<sequence length="297" mass="32879">MGNMSNVPIHVEGILLEAASSSGAASVVKSCPLPSQYIEEFEKLNKWKGCLIDGAPERFVYAHNRARAAGSGFPTSLAMGLDQGLTEHEVAAIFGWSTGDYRMINPIARGQSEVAFEDYPFLPNKLTKATCVLSRDDVIPYVHVLSSALSKLPPLANNAQRLWRGHRRYINAEVGSTIVLRGFTSVTRDRDNALAFAAKPNEGTSSQRTLISFVEHFSGRCISKLSARRDEMEVMFPLDTTFEVVPRPDYDDDDDDSDDISAVLAAKERLKKTIPDVDINLVYLKEVKVDDWSLKLP</sequence>
<dbReference type="Gene3D" id="3.90.176.10">
    <property type="entry name" value="Toxin ADP-ribosyltransferase, Chain A, domain 1"/>
    <property type="match status" value="1"/>
</dbReference>
<accession>A0A7S4W7G5</accession>
<reference evidence="1" key="1">
    <citation type="submission" date="2021-01" db="EMBL/GenBank/DDBJ databases">
        <authorList>
            <person name="Corre E."/>
            <person name="Pelletier E."/>
            <person name="Niang G."/>
            <person name="Scheremetjew M."/>
            <person name="Finn R."/>
            <person name="Kale V."/>
            <person name="Holt S."/>
            <person name="Cochrane G."/>
            <person name="Meng A."/>
            <person name="Brown T."/>
            <person name="Cohen L."/>
        </authorList>
    </citation>
    <scope>NUCLEOTIDE SEQUENCE</scope>
    <source>
        <strain evidence="1">GSO104</strain>
    </source>
</reference>
<dbReference type="PROSITE" id="PS51996">
    <property type="entry name" value="TR_MART"/>
    <property type="match status" value="1"/>
</dbReference>
<dbReference type="AlphaFoldDB" id="A0A7S4W7G5"/>
<proteinExistence type="predicted"/>